<evidence type="ECO:0000256" key="4">
    <source>
        <dbReference type="ARBA" id="ARBA00022737"/>
    </source>
</evidence>
<evidence type="ECO:0000259" key="7">
    <source>
        <dbReference type="Pfam" id="PF08159"/>
    </source>
</evidence>
<evidence type="ECO:0000256" key="2">
    <source>
        <dbReference type="ARBA" id="ARBA00005264"/>
    </source>
</evidence>
<name>A0ABR2YNH4_9CHLO</name>
<evidence type="ECO:0000259" key="8">
    <source>
        <dbReference type="Pfam" id="PF23097"/>
    </source>
</evidence>
<dbReference type="EMBL" id="JALJOT010000007">
    <property type="protein sequence ID" value="KAK9908596.1"/>
    <property type="molecule type" value="Genomic_DNA"/>
</dbReference>
<organism evidence="10 11">
    <name type="scientific">Coccomyxa subellipsoidea</name>
    <dbReference type="NCBI Taxonomy" id="248742"/>
    <lineage>
        <taxon>Eukaryota</taxon>
        <taxon>Viridiplantae</taxon>
        <taxon>Chlorophyta</taxon>
        <taxon>core chlorophytes</taxon>
        <taxon>Trebouxiophyceae</taxon>
        <taxon>Trebouxiophyceae incertae sedis</taxon>
        <taxon>Coccomyxaceae</taxon>
        <taxon>Coccomyxa</taxon>
    </lineage>
</organism>
<dbReference type="InterPro" id="IPR001680">
    <property type="entry name" value="WD40_rpt"/>
</dbReference>
<evidence type="ECO:0008006" key="12">
    <source>
        <dbReference type="Google" id="ProtNLM"/>
    </source>
</evidence>
<evidence type="ECO:0000256" key="5">
    <source>
        <dbReference type="ARBA" id="ARBA00023242"/>
    </source>
</evidence>
<feature type="domain" description="Nucleolar protein 10-like N-terminal" evidence="9">
    <location>
        <begin position="3"/>
        <end position="368"/>
    </location>
</feature>
<dbReference type="SUPFAM" id="SSF50978">
    <property type="entry name" value="WD40 repeat-like"/>
    <property type="match status" value="1"/>
</dbReference>
<dbReference type="Proteomes" id="UP001491310">
    <property type="component" value="Unassembled WGS sequence"/>
</dbReference>
<feature type="region of interest" description="Disordered" evidence="6">
    <location>
        <begin position="623"/>
        <end position="708"/>
    </location>
</feature>
<feature type="region of interest" description="Disordered" evidence="6">
    <location>
        <begin position="536"/>
        <end position="591"/>
    </location>
</feature>
<keyword evidence="3" id="KW-0853">WD repeat</keyword>
<dbReference type="PANTHER" id="PTHR14927:SF0">
    <property type="entry name" value="NUCLEOLAR PROTEIN 10"/>
    <property type="match status" value="1"/>
</dbReference>
<reference evidence="10 11" key="1">
    <citation type="journal article" date="2024" name="Nat. Commun.">
        <title>Phylogenomics reveals the evolutionary origins of lichenization in chlorophyte algae.</title>
        <authorList>
            <person name="Puginier C."/>
            <person name="Libourel C."/>
            <person name="Otte J."/>
            <person name="Skaloud P."/>
            <person name="Haon M."/>
            <person name="Grisel S."/>
            <person name="Petersen M."/>
            <person name="Berrin J.G."/>
            <person name="Delaux P.M."/>
            <person name="Dal Grande F."/>
            <person name="Keller J."/>
        </authorList>
    </citation>
    <scope>NUCLEOTIDE SEQUENCE [LARGE SCALE GENOMIC DNA]</scope>
    <source>
        <strain evidence="10 11">SAG 216-7</strain>
    </source>
</reference>
<comment type="similarity">
    <text evidence="2">Belongs to the WD repeat NOL10/ENP2 family.</text>
</comment>
<dbReference type="InterPro" id="IPR056551">
    <property type="entry name" value="Beta-prop_NOL10_N"/>
</dbReference>
<dbReference type="Pfam" id="PF23098">
    <property type="entry name" value="Beta-prop_NOL10_N"/>
    <property type="match status" value="1"/>
</dbReference>
<feature type="region of interest" description="Disordered" evidence="6">
    <location>
        <begin position="461"/>
        <end position="488"/>
    </location>
</feature>
<dbReference type="PANTHER" id="PTHR14927">
    <property type="entry name" value="NUCLEOLAR PROTEIN 10"/>
    <property type="match status" value="1"/>
</dbReference>
<evidence type="ECO:0000256" key="1">
    <source>
        <dbReference type="ARBA" id="ARBA00004604"/>
    </source>
</evidence>
<dbReference type="InterPro" id="IPR056550">
    <property type="entry name" value="NOL10_2nd"/>
</dbReference>
<keyword evidence="5" id="KW-0539">Nucleus</keyword>
<evidence type="ECO:0000313" key="11">
    <source>
        <dbReference type="Proteomes" id="UP001491310"/>
    </source>
</evidence>
<dbReference type="InterPro" id="IPR012580">
    <property type="entry name" value="NUC153"/>
</dbReference>
<keyword evidence="4" id="KW-0677">Repeat</keyword>
<feature type="compositionally biased region" description="Basic residues" evidence="6">
    <location>
        <begin position="689"/>
        <end position="708"/>
    </location>
</feature>
<proteinExistence type="inferred from homology"/>
<feature type="compositionally biased region" description="Basic and acidic residues" evidence="6">
    <location>
        <begin position="645"/>
        <end position="665"/>
    </location>
</feature>
<dbReference type="InterPro" id="IPR036322">
    <property type="entry name" value="WD40_repeat_dom_sf"/>
</dbReference>
<evidence type="ECO:0000259" key="9">
    <source>
        <dbReference type="Pfam" id="PF23098"/>
    </source>
</evidence>
<feature type="domain" description="Nucleolar protein 10-like second" evidence="8">
    <location>
        <begin position="373"/>
        <end position="421"/>
    </location>
</feature>
<dbReference type="Gene3D" id="2.130.10.10">
    <property type="entry name" value="YVTN repeat-like/Quinoprotein amine dehydrogenase"/>
    <property type="match status" value="1"/>
</dbReference>
<gene>
    <name evidence="10" type="ORF">WJX75_000174</name>
</gene>
<feature type="compositionally biased region" description="Basic and acidic residues" evidence="6">
    <location>
        <begin position="563"/>
        <end position="582"/>
    </location>
</feature>
<feature type="compositionally biased region" description="Acidic residues" evidence="6">
    <location>
        <begin position="536"/>
        <end position="550"/>
    </location>
</feature>
<dbReference type="Pfam" id="PF08159">
    <property type="entry name" value="NUC153"/>
    <property type="match status" value="1"/>
</dbReference>
<evidence type="ECO:0000313" key="10">
    <source>
        <dbReference type="EMBL" id="KAK9908596.1"/>
    </source>
</evidence>
<accession>A0ABR2YNH4</accession>
<evidence type="ECO:0000256" key="6">
    <source>
        <dbReference type="SAM" id="MobiDB-lite"/>
    </source>
</evidence>
<dbReference type="Pfam" id="PF23097">
    <property type="entry name" value="NOL10_2nd"/>
    <property type="match status" value="1"/>
</dbReference>
<comment type="subcellular location">
    <subcellularLocation>
        <location evidence="1">Nucleus</location>
        <location evidence="1">Nucleolus</location>
    </subcellularLocation>
</comment>
<comment type="caution">
    <text evidence="10">The sequence shown here is derived from an EMBL/GenBank/DDBJ whole genome shotgun (WGS) entry which is preliminary data.</text>
</comment>
<dbReference type="SMART" id="SM00320">
    <property type="entry name" value="WD40"/>
    <property type="match status" value="3"/>
</dbReference>
<sequence length="708" mass="77792">MSMKVSAPDGVKVYNVTSSKTLPQWVSEKKKKSLRKDEEYRRRIELIQDLEFPAACHRLKLTPDGQYLFATGIHPPRVRVYELGQLSMKFERHFDAEIVDFQILSEDYSKAAFLCADRSVHLHARYGGHFRTRVPCFGRDLAYAPESADLLIAGSAPEIHRLNLSEGCFLTPLASQSPAVNACAVSPAHGLFAAAGEDGKLECFDLRQRRSAGVIHAAAAAGAADEALTALRFDDSGLQCAVGTSNGLVALFDLRASRPTFVKDHMYGAPIKDIKFHTIDSMAGGSERKVISADKHIVKLWDATSGETFTNLQPQEPGINDVLHWKDSGLIMLGMDAPRIQAYFVPSLGPAPRWCSFLEGLTEELEESATPTLYDDYRFVTRAELDKLGLGHLVGTPLLRAFMHGFFLHNRLWNKARAVAQPFAYDDYRQQRIDKKLEADRKSRIGLVRKLPKVNASLAAKVMASQHDPEEEGEAAAGKRNKKPASDLLADDRFKSLFEDRAFTIDEQSEEYKALHPNADANQRQKQLLKEHFEELGSEDGESDEEDDREGDASSMDEYSQDEGGRQQKQRREAGGRAESSGRGKGPRLYAARNDAAATAFKAQESLAGLQSLPLADRLAAAGNAGATSRQRVGGQRELTFTPRSSERGGRGRGRGERGRGERGRGRGMPGKASLGGFDFLGGGEKRPARGGRGGRGRSGGGRKRGRH</sequence>
<dbReference type="InterPro" id="IPR040382">
    <property type="entry name" value="NOL10/Enp2"/>
</dbReference>
<feature type="domain" description="NUC153" evidence="7">
    <location>
        <begin position="491"/>
        <end position="518"/>
    </location>
</feature>
<dbReference type="InterPro" id="IPR015943">
    <property type="entry name" value="WD40/YVTN_repeat-like_dom_sf"/>
</dbReference>
<evidence type="ECO:0000256" key="3">
    <source>
        <dbReference type="ARBA" id="ARBA00022574"/>
    </source>
</evidence>
<keyword evidence="11" id="KW-1185">Reference proteome</keyword>
<protein>
    <recommendedName>
        <fullName evidence="12">NUC153 domain-containing protein</fullName>
    </recommendedName>
</protein>